<evidence type="ECO:0000313" key="2">
    <source>
        <dbReference type="EMBL" id="RFU67868.1"/>
    </source>
</evidence>
<comment type="caution">
    <text evidence="2">The sequence shown here is derived from an EMBL/GenBank/DDBJ whole genome shotgun (WGS) entry which is preliminary data.</text>
</comment>
<evidence type="ECO:0000256" key="1">
    <source>
        <dbReference type="SAM" id="Coils"/>
    </source>
</evidence>
<reference evidence="2 3" key="1">
    <citation type="submission" date="2018-08" db="EMBL/GenBank/DDBJ databases">
        <title>Bacillus chawlae sp. nov., Bacillus glennii sp. nov., and Bacillus saganii sp. nov. Isolated from the Vehicle Assembly Building at Kennedy Space Center where the Viking Spacecraft were Assembled.</title>
        <authorList>
            <person name="Seuylemezian A."/>
            <person name="Vaishampayan P."/>
        </authorList>
    </citation>
    <scope>NUCLEOTIDE SEQUENCE [LARGE SCALE GENOMIC DNA]</scope>
    <source>
        <strain evidence="2 3">V47-23a</strain>
    </source>
</reference>
<sequence>MEQSEKHEILEKINQVSLDQRDNAQNRLEVSQMLEKEPGNKELMDKLDVLSEENKELFNTYAKLESKLLGKKM</sequence>
<evidence type="ECO:0000313" key="3">
    <source>
        <dbReference type="Proteomes" id="UP000264541"/>
    </source>
</evidence>
<feature type="coiled-coil region" evidence="1">
    <location>
        <begin position="40"/>
        <end position="67"/>
    </location>
</feature>
<organism evidence="2 3">
    <name type="scientific">Peribacillus saganii</name>
    <dbReference type="NCBI Taxonomy" id="2303992"/>
    <lineage>
        <taxon>Bacteria</taxon>
        <taxon>Bacillati</taxon>
        <taxon>Bacillota</taxon>
        <taxon>Bacilli</taxon>
        <taxon>Bacillales</taxon>
        <taxon>Bacillaceae</taxon>
        <taxon>Peribacillus</taxon>
    </lineage>
</organism>
<dbReference type="AlphaFoldDB" id="A0A372LLN4"/>
<keyword evidence="3" id="KW-1185">Reference proteome</keyword>
<proteinExistence type="predicted"/>
<dbReference type="EMBL" id="QVTE01000038">
    <property type="protein sequence ID" value="RFU67868.1"/>
    <property type="molecule type" value="Genomic_DNA"/>
</dbReference>
<dbReference type="OrthoDB" id="9856954at2"/>
<gene>
    <name evidence="2" type="ORF">D0469_13535</name>
</gene>
<name>A0A372LLN4_9BACI</name>
<dbReference type="RefSeq" id="WP_117327276.1">
    <property type="nucleotide sequence ID" value="NZ_QVTE01000038.1"/>
</dbReference>
<dbReference type="Proteomes" id="UP000264541">
    <property type="component" value="Unassembled WGS sequence"/>
</dbReference>
<keyword evidence="1" id="KW-0175">Coiled coil</keyword>
<protein>
    <submittedName>
        <fullName evidence="2">Uncharacterized protein</fullName>
    </submittedName>
</protein>
<accession>A0A372LLN4</accession>